<dbReference type="InterPro" id="IPR035940">
    <property type="entry name" value="CAP_sf"/>
</dbReference>
<dbReference type="EMBL" id="NKXS01005358">
    <property type="protein sequence ID" value="PIN03873.1"/>
    <property type="molecule type" value="Genomic_DNA"/>
</dbReference>
<organism evidence="3 4">
    <name type="scientific">Handroanthus impetiginosus</name>
    <dbReference type="NCBI Taxonomy" id="429701"/>
    <lineage>
        <taxon>Eukaryota</taxon>
        <taxon>Viridiplantae</taxon>
        <taxon>Streptophyta</taxon>
        <taxon>Embryophyta</taxon>
        <taxon>Tracheophyta</taxon>
        <taxon>Spermatophyta</taxon>
        <taxon>Magnoliopsida</taxon>
        <taxon>eudicotyledons</taxon>
        <taxon>Gunneridae</taxon>
        <taxon>Pentapetalae</taxon>
        <taxon>asterids</taxon>
        <taxon>lamiids</taxon>
        <taxon>Lamiales</taxon>
        <taxon>Bignoniaceae</taxon>
        <taxon>Crescentiina</taxon>
        <taxon>Tabebuia alliance</taxon>
        <taxon>Handroanthus</taxon>
    </lineage>
</organism>
<name>A0A2G9GF04_9LAMI</name>
<accession>A0A2G9GF04</accession>
<keyword evidence="1" id="KW-0732">Signal</keyword>
<feature type="chain" id="PRO_5013890185" description="SCP domain-containing protein" evidence="1">
    <location>
        <begin position="27"/>
        <end position="217"/>
    </location>
</feature>
<dbReference type="PANTHER" id="PTHR10334">
    <property type="entry name" value="CYSTEINE-RICH SECRETORY PROTEIN-RELATED"/>
    <property type="match status" value="1"/>
</dbReference>
<dbReference type="OrthoDB" id="337038at2759"/>
<dbReference type="FunFam" id="3.40.33.10:FF:000004">
    <property type="entry name" value="CAP, cysteine-rich secretory protein, antigen 5"/>
    <property type="match status" value="1"/>
</dbReference>
<dbReference type="SMART" id="SM00198">
    <property type="entry name" value="SCP"/>
    <property type="match status" value="1"/>
</dbReference>
<dbReference type="STRING" id="429701.A0A2G9GF04"/>
<dbReference type="InterPro" id="IPR001283">
    <property type="entry name" value="CRISP-related"/>
</dbReference>
<gene>
    <name evidence="3" type="ORF">CDL12_23591</name>
</gene>
<evidence type="ECO:0000256" key="1">
    <source>
        <dbReference type="SAM" id="SignalP"/>
    </source>
</evidence>
<dbReference type="Gene3D" id="3.40.33.10">
    <property type="entry name" value="CAP"/>
    <property type="match status" value="1"/>
</dbReference>
<sequence length="217" mass="24983">MQKSMLKARIFGVLLVAALTIAAVTADLVHPTPKDRLKKRKPINALPPEPPYAPIFNWEQQEYLKAHNDLRRKVGVPPVVWDANLTAEAHAWAVQRRGDCNYRRHSSNQYGENIYWKSYKEFTPTDVVEYWFDEYKFYDHQKFQCRCQPERAGCECGHYLNIVWSTTKRIGCSGPVYCDNQMGVYVVCEYDPAGLTPGINPFNGLKLEEEVADSSYI</sequence>
<dbReference type="AlphaFoldDB" id="A0A2G9GF04"/>
<dbReference type="Pfam" id="PF00188">
    <property type="entry name" value="CAP"/>
    <property type="match status" value="1"/>
</dbReference>
<comment type="caution">
    <text evidence="3">The sequence shown here is derived from an EMBL/GenBank/DDBJ whole genome shotgun (WGS) entry which is preliminary data.</text>
</comment>
<reference evidence="4" key="1">
    <citation type="journal article" date="2018" name="Gigascience">
        <title>Genome assembly of the Pink Ipe (Handroanthus impetiginosus, Bignoniaceae), a highly valued, ecologically keystone Neotropical timber forest tree.</title>
        <authorList>
            <person name="Silva-Junior O.B."/>
            <person name="Grattapaglia D."/>
            <person name="Novaes E."/>
            <person name="Collevatti R.G."/>
        </authorList>
    </citation>
    <scope>NUCLEOTIDE SEQUENCE [LARGE SCALE GENOMIC DNA]</scope>
    <source>
        <strain evidence="4">cv. UFG-1</strain>
    </source>
</reference>
<protein>
    <recommendedName>
        <fullName evidence="2">SCP domain-containing protein</fullName>
    </recommendedName>
</protein>
<evidence type="ECO:0000313" key="3">
    <source>
        <dbReference type="EMBL" id="PIN03873.1"/>
    </source>
</evidence>
<proteinExistence type="predicted"/>
<evidence type="ECO:0000259" key="2">
    <source>
        <dbReference type="SMART" id="SM00198"/>
    </source>
</evidence>
<feature type="domain" description="SCP" evidence="2">
    <location>
        <begin position="58"/>
        <end position="198"/>
    </location>
</feature>
<keyword evidence="4" id="KW-1185">Reference proteome</keyword>
<evidence type="ECO:0000313" key="4">
    <source>
        <dbReference type="Proteomes" id="UP000231279"/>
    </source>
</evidence>
<feature type="signal peptide" evidence="1">
    <location>
        <begin position="1"/>
        <end position="26"/>
    </location>
</feature>
<dbReference type="PRINTS" id="PR00837">
    <property type="entry name" value="V5TPXLIKE"/>
</dbReference>
<dbReference type="Proteomes" id="UP000231279">
    <property type="component" value="Unassembled WGS sequence"/>
</dbReference>
<dbReference type="InterPro" id="IPR014044">
    <property type="entry name" value="CAP_dom"/>
</dbReference>
<dbReference type="SUPFAM" id="SSF55797">
    <property type="entry name" value="PR-1-like"/>
    <property type="match status" value="1"/>
</dbReference>